<keyword evidence="7" id="KW-1185">Reference proteome</keyword>
<evidence type="ECO:0000259" key="5">
    <source>
        <dbReference type="Pfam" id="PF01850"/>
    </source>
</evidence>
<accession>A0ABW9QWH4</accession>
<dbReference type="Proteomes" id="UP000437736">
    <property type="component" value="Unassembled WGS sequence"/>
</dbReference>
<comment type="caution">
    <text evidence="6">The sequence shown here is derived from an EMBL/GenBank/DDBJ whole genome shotgun (WGS) entry which is preliminary data.</text>
</comment>
<dbReference type="CDD" id="cd09854">
    <property type="entry name" value="PIN_VapC-like"/>
    <property type="match status" value="1"/>
</dbReference>
<dbReference type="EMBL" id="WJHE01000892">
    <property type="protein sequence ID" value="MST34195.1"/>
    <property type="molecule type" value="Genomic_DNA"/>
</dbReference>
<keyword evidence="4" id="KW-0460">Magnesium</keyword>
<dbReference type="InterPro" id="IPR002716">
    <property type="entry name" value="PIN_dom"/>
</dbReference>
<proteinExistence type="predicted"/>
<dbReference type="Pfam" id="PF01850">
    <property type="entry name" value="PIN"/>
    <property type="match status" value="1"/>
</dbReference>
<organism evidence="6 7">
    <name type="scientific">Acidiferrimicrobium australe</name>
    <dbReference type="NCBI Taxonomy" id="2664430"/>
    <lineage>
        <taxon>Bacteria</taxon>
        <taxon>Bacillati</taxon>
        <taxon>Actinomycetota</taxon>
        <taxon>Acidimicrobiia</taxon>
        <taxon>Acidimicrobiales</taxon>
        <taxon>Acidimicrobiaceae</taxon>
        <taxon>Acidiferrimicrobium</taxon>
    </lineage>
</organism>
<evidence type="ECO:0000313" key="6">
    <source>
        <dbReference type="EMBL" id="MST34195.1"/>
    </source>
</evidence>
<keyword evidence="1" id="KW-0540">Nuclease</keyword>
<keyword evidence="2" id="KW-0479">Metal-binding</keyword>
<protein>
    <submittedName>
        <fullName evidence="6">PIN domain-containing protein</fullName>
    </submittedName>
</protein>
<evidence type="ECO:0000256" key="4">
    <source>
        <dbReference type="ARBA" id="ARBA00022842"/>
    </source>
</evidence>
<dbReference type="InterPro" id="IPR029060">
    <property type="entry name" value="PIN-like_dom_sf"/>
</dbReference>
<gene>
    <name evidence="6" type="ORF">GHK86_15885</name>
</gene>
<reference evidence="6 7" key="1">
    <citation type="submission" date="2019-11" db="EMBL/GenBank/DDBJ databases">
        <title>Acidiferrimicrobium australis gen. nov., sp. nov., an acidophilic and obligately heterotrophic, member of the Actinobacteria that catalyses dissimilatory oxido- reduction of iron isolated from metal-rich acidic water in Chile.</title>
        <authorList>
            <person name="Gonzalez D."/>
            <person name="Huber K."/>
            <person name="Hedrich S."/>
            <person name="Rojas-Villalobos C."/>
            <person name="Quatrini R."/>
            <person name="Dinamarca M.A."/>
            <person name="Schwarz A."/>
            <person name="Canales C."/>
            <person name="Nancucheo I."/>
        </authorList>
    </citation>
    <scope>NUCLEOTIDE SEQUENCE [LARGE SCALE GENOMIC DNA]</scope>
    <source>
        <strain evidence="6 7">USS-CCA1</strain>
    </source>
</reference>
<sequence length="145" mass="15088">MTISVVLDAAAFDVIDTAEGAQLRQLLRAVLGRGGTARCAAVTLAEVCRGPARTRRVEVALARDRGGQRILVAPTDEALAKLVGAVLHALGRSSEAMADAHVVAVCARTDASIVITSDPDDINELATALPGTRITTRTPRAIAPR</sequence>
<name>A0ABW9QWH4_9ACTN</name>
<evidence type="ECO:0000313" key="7">
    <source>
        <dbReference type="Proteomes" id="UP000437736"/>
    </source>
</evidence>
<evidence type="ECO:0000256" key="3">
    <source>
        <dbReference type="ARBA" id="ARBA00022801"/>
    </source>
</evidence>
<dbReference type="Gene3D" id="3.40.50.1010">
    <property type="entry name" value="5'-nuclease"/>
    <property type="match status" value="1"/>
</dbReference>
<evidence type="ECO:0000256" key="2">
    <source>
        <dbReference type="ARBA" id="ARBA00022723"/>
    </source>
</evidence>
<keyword evidence="3" id="KW-0378">Hydrolase</keyword>
<dbReference type="SUPFAM" id="SSF88723">
    <property type="entry name" value="PIN domain-like"/>
    <property type="match status" value="1"/>
</dbReference>
<feature type="domain" description="PIN" evidence="5">
    <location>
        <begin position="20"/>
        <end position="123"/>
    </location>
</feature>
<evidence type="ECO:0000256" key="1">
    <source>
        <dbReference type="ARBA" id="ARBA00022722"/>
    </source>
</evidence>